<dbReference type="eggNOG" id="ENOG502S2DB">
    <property type="taxonomic scope" value="Eukaryota"/>
</dbReference>
<dbReference type="InterPro" id="IPR018607">
    <property type="entry name" value="Ctf8"/>
</dbReference>
<evidence type="ECO:0000256" key="3">
    <source>
        <dbReference type="ARBA" id="ARBA00023125"/>
    </source>
</evidence>
<evidence type="ECO:0000256" key="2">
    <source>
        <dbReference type="ARBA" id="ARBA00022705"/>
    </source>
</evidence>
<evidence type="ECO:0000313" key="7">
    <source>
        <dbReference type="EnsemblMetazoa" id="Aqu2.1.44180_001"/>
    </source>
</evidence>
<reference evidence="7" key="2">
    <citation type="submission" date="2017-05" db="UniProtKB">
        <authorList>
            <consortium name="EnsemblMetazoa"/>
        </authorList>
    </citation>
    <scope>IDENTIFICATION</scope>
</reference>
<comment type="similarity">
    <text evidence="6">Belongs to the CTF8 family.</text>
</comment>
<evidence type="ECO:0000256" key="5">
    <source>
        <dbReference type="ARBA" id="ARBA00023306"/>
    </source>
</evidence>
<dbReference type="EnsemblMetazoa" id="Aqu2.1.44180_001">
    <property type="protein sequence ID" value="Aqu2.1.44180_001"/>
    <property type="gene ID" value="Aqu2.1.44180"/>
</dbReference>
<dbReference type="AlphaFoldDB" id="A0A1X7VWE1"/>
<comment type="subcellular location">
    <subcellularLocation>
        <location evidence="1">Nucleus</location>
    </subcellularLocation>
</comment>
<dbReference type="Proteomes" id="UP000007879">
    <property type="component" value="Unassembled WGS sequence"/>
</dbReference>
<keyword evidence="3" id="KW-0238">DNA-binding</keyword>
<evidence type="ECO:0000256" key="4">
    <source>
        <dbReference type="ARBA" id="ARBA00023242"/>
    </source>
</evidence>
<sequence length="110" mass="12344">MQLMVVLSREGEEKEKEWGLVELQGVLETHQGQSFDKQFIGDLHFTATGVPQLIVGHHLLTGKVVSLDKPLAVMKKVKGDGSTKEYNIIAVIKRKIIFRNRPKPIVGLKK</sequence>
<dbReference type="PANTHER" id="PTHR28605">
    <property type="entry name" value="CTF8, CHROMOSOME TRANSMISSION FIDELITY FACTOR 8 HOMOLOG (S. CEREVISIAE)"/>
    <property type="match status" value="1"/>
</dbReference>
<dbReference type="GO" id="GO:0006260">
    <property type="term" value="P:DNA replication"/>
    <property type="evidence" value="ECO:0007669"/>
    <property type="project" value="UniProtKB-KW"/>
</dbReference>
<dbReference type="OrthoDB" id="121932at2759"/>
<evidence type="ECO:0000256" key="1">
    <source>
        <dbReference type="ARBA" id="ARBA00004123"/>
    </source>
</evidence>
<dbReference type="PANTHER" id="PTHR28605:SF1">
    <property type="entry name" value="CHROMOSOME TRANSMISSION FIDELITY FACTOR 8"/>
    <property type="match status" value="1"/>
</dbReference>
<reference evidence="8" key="1">
    <citation type="journal article" date="2010" name="Nature">
        <title>The Amphimedon queenslandica genome and the evolution of animal complexity.</title>
        <authorList>
            <person name="Srivastava M."/>
            <person name="Simakov O."/>
            <person name="Chapman J."/>
            <person name="Fahey B."/>
            <person name="Gauthier M.E."/>
            <person name="Mitros T."/>
            <person name="Richards G.S."/>
            <person name="Conaco C."/>
            <person name="Dacre M."/>
            <person name="Hellsten U."/>
            <person name="Larroux C."/>
            <person name="Putnam N.H."/>
            <person name="Stanke M."/>
            <person name="Adamska M."/>
            <person name="Darling A."/>
            <person name="Degnan S.M."/>
            <person name="Oakley T.H."/>
            <person name="Plachetzki D.C."/>
            <person name="Zhai Y."/>
            <person name="Adamski M."/>
            <person name="Calcino A."/>
            <person name="Cummins S.F."/>
            <person name="Goodstein D.M."/>
            <person name="Harris C."/>
            <person name="Jackson D.J."/>
            <person name="Leys S.P."/>
            <person name="Shu S."/>
            <person name="Woodcroft B.J."/>
            <person name="Vervoort M."/>
            <person name="Kosik K.S."/>
            <person name="Manning G."/>
            <person name="Degnan B.M."/>
            <person name="Rokhsar D.S."/>
        </authorList>
    </citation>
    <scope>NUCLEOTIDE SEQUENCE [LARGE SCALE GENOMIC DNA]</scope>
</reference>
<keyword evidence="4" id="KW-0539">Nucleus</keyword>
<protein>
    <recommendedName>
        <fullName evidence="9">Chromosome transmission fidelity protein 8 homolog</fullName>
    </recommendedName>
</protein>
<name>A0A1X7VWE1_AMPQE</name>
<proteinExistence type="inferred from homology"/>
<dbReference type="STRING" id="400682.A0A1X7VWE1"/>
<accession>A0A1X7VWE1</accession>
<dbReference type="GO" id="GO:0007064">
    <property type="term" value="P:mitotic sister chromatid cohesion"/>
    <property type="evidence" value="ECO:0007669"/>
    <property type="project" value="InterPro"/>
</dbReference>
<keyword evidence="2" id="KW-0235">DNA replication</keyword>
<dbReference type="InParanoid" id="A0A1X7VWE1"/>
<dbReference type="Pfam" id="PF09696">
    <property type="entry name" value="Ctf8"/>
    <property type="match status" value="1"/>
</dbReference>
<organism evidence="7">
    <name type="scientific">Amphimedon queenslandica</name>
    <name type="common">Sponge</name>
    <dbReference type="NCBI Taxonomy" id="400682"/>
    <lineage>
        <taxon>Eukaryota</taxon>
        <taxon>Metazoa</taxon>
        <taxon>Porifera</taxon>
        <taxon>Demospongiae</taxon>
        <taxon>Heteroscleromorpha</taxon>
        <taxon>Haplosclerida</taxon>
        <taxon>Niphatidae</taxon>
        <taxon>Amphimedon</taxon>
    </lineage>
</organism>
<keyword evidence="8" id="KW-1185">Reference proteome</keyword>
<keyword evidence="5" id="KW-0131">Cell cycle</keyword>
<dbReference type="OMA" id="TNVPKPC"/>
<evidence type="ECO:0008006" key="9">
    <source>
        <dbReference type="Google" id="ProtNLM"/>
    </source>
</evidence>
<dbReference type="GO" id="GO:0003677">
    <property type="term" value="F:DNA binding"/>
    <property type="evidence" value="ECO:0007669"/>
    <property type="project" value="UniProtKB-KW"/>
</dbReference>
<evidence type="ECO:0000313" key="8">
    <source>
        <dbReference type="Proteomes" id="UP000007879"/>
    </source>
</evidence>
<dbReference type="GO" id="GO:0031390">
    <property type="term" value="C:Ctf18 RFC-like complex"/>
    <property type="evidence" value="ECO:0007669"/>
    <property type="project" value="InterPro"/>
</dbReference>
<evidence type="ECO:0000256" key="6">
    <source>
        <dbReference type="ARBA" id="ARBA00038447"/>
    </source>
</evidence>
<gene>
    <name evidence="7" type="primary">109588711</name>
</gene>
<dbReference type="EnsemblMetazoa" id="XM_020004857.1">
    <property type="protein sequence ID" value="XP_019860416.1"/>
    <property type="gene ID" value="LOC109588711"/>
</dbReference>
<dbReference type="KEGG" id="aqu:109588711"/>